<dbReference type="SUPFAM" id="SSF51735">
    <property type="entry name" value="NAD(P)-binding Rossmann-fold domains"/>
    <property type="match status" value="1"/>
</dbReference>
<evidence type="ECO:0000256" key="1">
    <source>
        <dbReference type="ARBA" id="ARBA00006484"/>
    </source>
</evidence>
<evidence type="ECO:0000259" key="4">
    <source>
        <dbReference type="SMART" id="SM00822"/>
    </source>
</evidence>
<dbReference type="PRINTS" id="PR00081">
    <property type="entry name" value="GDHRDH"/>
</dbReference>
<evidence type="ECO:0000256" key="3">
    <source>
        <dbReference type="RuleBase" id="RU000363"/>
    </source>
</evidence>
<dbReference type="Gene3D" id="3.40.50.720">
    <property type="entry name" value="NAD(P)-binding Rossmann-like Domain"/>
    <property type="match status" value="1"/>
</dbReference>
<evidence type="ECO:0000313" key="5">
    <source>
        <dbReference type="EMBL" id="MFC5494558.1"/>
    </source>
</evidence>
<dbReference type="RefSeq" id="WP_345170519.1">
    <property type="nucleotide sequence ID" value="NZ_BAABFQ010000001.1"/>
</dbReference>
<accession>A0ABW0N5M0</accession>
<sequence length="266" mass="27910">MRIQGKVWVVTGAGNGMGRELVLLMLARGARVAAVDVSAAGLEETARIAAAGDRLSTHVLDITDQAGVEALPAAVVGAHGTVDGLLNNAGVIQPFLPVAELDDAAIRRVLDINLMGTVHMTRAFLPLLVERPEAHLANVSSMGGFFPFPGQTMYGASKAAVKLFTEGLYAELLDTSVSVSVIMPGAIATDITANSGIETPTGEEGSVRMTQPDQAARIMVEGIEKDRLHIYVGADARLMSIAIKVMPKAAIRFVKKQMAKALTPSA</sequence>
<protein>
    <submittedName>
        <fullName evidence="5">SDR family NAD(P)-dependent oxidoreductase</fullName>
        <ecNumber evidence="5">1.-.-.-</ecNumber>
    </submittedName>
</protein>
<keyword evidence="6" id="KW-1185">Reference proteome</keyword>
<comment type="similarity">
    <text evidence="1 3">Belongs to the short-chain dehydrogenases/reductases (SDR) family.</text>
</comment>
<comment type="caution">
    <text evidence="5">The sequence shown here is derived from an EMBL/GenBank/DDBJ whole genome shotgun (WGS) entry which is preliminary data.</text>
</comment>
<dbReference type="EMBL" id="JBHSMD010000005">
    <property type="protein sequence ID" value="MFC5494558.1"/>
    <property type="molecule type" value="Genomic_DNA"/>
</dbReference>
<keyword evidence="2 5" id="KW-0560">Oxidoreductase</keyword>
<dbReference type="InterPro" id="IPR057326">
    <property type="entry name" value="KR_dom"/>
</dbReference>
<dbReference type="InterPro" id="IPR002347">
    <property type="entry name" value="SDR_fam"/>
</dbReference>
<name>A0ABW0N5M0_9ACTN</name>
<dbReference type="SMART" id="SM00822">
    <property type="entry name" value="PKS_KR"/>
    <property type="match status" value="1"/>
</dbReference>
<dbReference type="PANTHER" id="PTHR44196">
    <property type="entry name" value="DEHYDROGENASE/REDUCTASE SDR FAMILY MEMBER 7B"/>
    <property type="match status" value="1"/>
</dbReference>
<evidence type="ECO:0000313" key="6">
    <source>
        <dbReference type="Proteomes" id="UP001595956"/>
    </source>
</evidence>
<feature type="domain" description="Ketoreductase" evidence="4">
    <location>
        <begin position="6"/>
        <end position="190"/>
    </location>
</feature>
<dbReference type="PANTHER" id="PTHR44196:SF1">
    <property type="entry name" value="DEHYDROGENASE_REDUCTASE SDR FAMILY MEMBER 7B"/>
    <property type="match status" value="1"/>
</dbReference>
<dbReference type="GO" id="GO:0016491">
    <property type="term" value="F:oxidoreductase activity"/>
    <property type="evidence" value="ECO:0007669"/>
    <property type="project" value="UniProtKB-KW"/>
</dbReference>
<gene>
    <name evidence="5" type="ORF">ACFPKY_15685</name>
</gene>
<dbReference type="Proteomes" id="UP001595956">
    <property type="component" value="Unassembled WGS sequence"/>
</dbReference>
<dbReference type="InterPro" id="IPR036291">
    <property type="entry name" value="NAD(P)-bd_dom_sf"/>
</dbReference>
<organism evidence="5 6">
    <name type="scientific">Nocardioides caricicola</name>
    <dbReference type="NCBI Taxonomy" id="634770"/>
    <lineage>
        <taxon>Bacteria</taxon>
        <taxon>Bacillati</taxon>
        <taxon>Actinomycetota</taxon>
        <taxon>Actinomycetes</taxon>
        <taxon>Propionibacteriales</taxon>
        <taxon>Nocardioidaceae</taxon>
        <taxon>Nocardioides</taxon>
    </lineage>
</organism>
<proteinExistence type="inferred from homology"/>
<reference evidence="6" key="1">
    <citation type="journal article" date="2019" name="Int. J. Syst. Evol. Microbiol.">
        <title>The Global Catalogue of Microorganisms (GCM) 10K type strain sequencing project: providing services to taxonomists for standard genome sequencing and annotation.</title>
        <authorList>
            <consortium name="The Broad Institute Genomics Platform"/>
            <consortium name="The Broad Institute Genome Sequencing Center for Infectious Disease"/>
            <person name="Wu L."/>
            <person name="Ma J."/>
        </authorList>
    </citation>
    <scope>NUCLEOTIDE SEQUENCE [LARGE SCALE GENOMIC DNA]</scope>
    <source>
        <strain evidence="6">KACC 13778</strain>
    </source>
</reference>
<dbReference type="EC" id="1.-.-.-" evidence="5"/>
<dbReference type="PRINTS" id="PR00080">
    <property type="entry name" value="SDRFAMILY"/>
</dbReference>
<evidence type="ECO:0000256" key="2">
    <source>
        <dbReference type="ARBA" id="ARBA00023002"/>
    </source>
</evidence>
<dbReference type="Pfam" id="PF00106">
    <property type="entry name" value="adh_short"/>
    <property type="match status" value="1"/>
</dbReference>